<dbReference type="AlphaFoldDB" id="A0A163JRR1"/>
<accession>A0A163JRR1</accession>
<dbReference type="InParanoid" id="A0A163JRR1"/>
<organism evidence="3">
    <name type="scientific">Absidia glauca</name>
    <name type="common">Pin mould</name>
    <dbReference type="NCBI Taxonomy" id="4829"/>
    <lineage>
        <taxon>Eukaryota</taxon>
        <taxon>Fungi</taxon>
        <taxon>Fungi incertae sedis</taxon>
        <taxon>Mucoromycota</taxon>
        <taxon>Mucoromycotina</taxon>
        <taxon>Mucoromycetes</taxon>
        <taxon>Mucorales</taxon>
        <taxon>Cunninghamellaceae</taxon>
        <taxon>Absidia</taxon>
    </lineage>
</organism>
<dbReference type="InterPro" id="IPR013087">
    <property type="entry name" value="Znf_C2H2_type"/>
</dbReference>
<gene>
    <name evidence="3" type="primary">ABSGL_08547.1 scaffold 10406</name>
</gene>
<dbReference type="Proteomes" id="UP000078561">
    <property type="component" value="Unassembled WGS sequence"/>
</dbReference>
<feature type="non-terminal residue" evidence="3">
    <location>
        <position position="98"/>
    </location>
</feature>
<protein>
    <recommendedName>
        <fullName evidence="2">C2H2-type domain-containing protein</fullName>
    </recommendedName>
</protein>
<dbReference type="SMART" id="SM00355">
    <property type="entry name" value="ZnF_C2H2"/>
    <property type="match status" value="2"/>
</dbReference>
<dbReference type="GO" id="GO:0008270">
    <property type="term" value="F:zinc ion binding"/>
    <property type="evidence" value="ECO:0007669"/>
    <property type="project" value="UniProtKB-KW"/>
</dbReference>
<proteinExistence type="predicted"/>
<dbReference type="PROSITE" id="PS00028">
    <property type="entry name" value="ZINC_FINGER_C2H2_1"/>
    <property type="match status" value="1"/>
</dbReference>
<dbReference type="EMBL" id="LT554010">
    <property type="protein sequence ID" value="SAM02731.1"/>
    <property type="molecule type" value="Genomic_DNA"/>
</dbReference>
<dbReference type="Gene3D" id="3.30.160.60">
    <property type="entry name" value="Classic Zinc Finger"/>
    <property type="match status" value="1"/>
</dbReference>
<keyword evidence="4" id="KW-1185">Reference proteome</keyword>
<sequence length="98" mass="11169">MFQDHIFRSLTCHVCKRTGFYQKRNLRQHYNVIHGFDLPVATKFGKTRAPLHATYVQSEENANTIHYKCPCCAASLASLILLEEHINYHSGVNPTGHA</sequence>
<evidence type="ECO:0000313" key="4">
    <source>
        <dbReference type="Proteomes" id="UP000078561"/>
    </source>
</evidence>
<feature type="domain" description="C2H2-type" evidence="2">
    <location>
        <begin position="67"/>
        <end position="94"/>
    </location>
</feature>
<evidence type="ECO:0000256" key="1">
    <source>
        <dbReference type="PROSITE-ProRule" id="PRU00042"/>
    </source>
</evidence>
<evidence type="ECO:0000259" key="2">
    <source>
        <dbReference type="PROSITE" id="PS50157"/>
    </source>
</evidence>
<reference evidence="3" key="1">
    <citation type="submission" date="2016-04" db="EMBL/GenBank/DDBJ databases">
        <authorList>
            <person name="Evans L.H."/>
            <person name="Alamgir A."/>
            <person name="Owens N."/>
            <person name="Weber N.D."/>
            <person name="Virtaneva K."/>
            <person name="Barbian K."/>
            <person name="Babar A."/>
            <person name="Rosenke K."/>
        </authorList>
    </citation>
    <scope>NUCLEOTIDE SEQUENCE [LARGE SCALE GENOMIC DNA]</scope>
    <source>
        <strain evidence="3">CBS 101.48</strain>
    </source>
</reference>
<dbReference type="PROSITE" id="PS50157">
    <property type="entry name" value="ZINC_FINGER_C2H2_2"/>
    <property type="match status" value="1"/>
</dbReference>
<keyword evidence="1" id="KW-0479">Metal-binding</keyword>
<evidence type="ECO:0000313" key="3">
    <source>
        <dbReference type="EMBL" id="SAM02731.1"/>
    </source>
</evidence>
<keyword evidence="1" id="KW-0862">Zinc</keyword>
<keyword evidence="1" id="KW-0863">Zinc-finger</keyword>
<name>A0A163JRR1_ABSGL</name>